<dbReference type="AlphaFoldDB" id="A0A2S9GTL5"/>
<evidence type="ECO:0000313" key="2">
    <source>
        <dbReference type="Proteomes" id="UP000237839"/>
    </source>
</evidence>
<dbReference type="Proteomes" id="UP000237839">
    <property type="component" value="Unassembled WGS sequence"/>
</dbReference>
<dbReference type="Gene3D" id="3.30.160.100">
    <property type="entry name" value="Ribosome hibernation promotion factor-like"/>
    <property type="match status" value="1"/>
</dbReference>
<protein>
    <submittedName>
        <fullName evidence="1">Sigma 54 modulation protein / S30EA ribosomal protein</fullName>
    </submittedName>
</protein>
<dbReference type="Pfam" id="PF02482">
    <property type="entry name" value="Ribosomal_S30AE"/>
    <property type="match status" value="1"/>
</dbReference>
<dbReference type="OrthoDB" id="121633at2"/>
<keyword evidence="1" id="KW-0687">Ribonucleoprotein</keyword>
<dbReference type="GO" id="GO:0005840">
    <property type="term" value="C:ribosome"/>
    <property type="evidence" value="ECO:0007669"/>
    <property type="project" value="UniProtKB-KW"/>
</dbReference>
<evidence type="ECO:0000313" key="1">
    <source>
        <dbReference type="EMBL" id="PRC91053.1"/>
    </source>
</evidence>
<accession>A0A2S9GTL5</accession>
<dbReference type="InterPro" id="IPR036567">
    <property type="entry name" value="RHF-like"/>
</dbReference>
<sequence>MHIQLNTDNTVESHAPLVAHVETIVAETLQRFSERISRVEIHLSLINDHKHSGGEHKCVMEARIEGHPPIIASDHAISMHHSIHGAVNKLRRAIESTFGRINVNNKNGDAVNDTDPQFSS</sequence>
<name>A0A2S9GTL5_9BURK</name>
<dbReference type="SUPFAM" id="SSF69754">
    <property type="entry name" value="Ribosome binding protein Y (YfiA homologue)"/>
    <property type="match status" value="1"/>
</dbReference>
<keyword evidence="2" id="KW-1185">Reference proteome</keyword>
<organism evidence="1 2">
    <name type="scientific">Solimicrobium silvestre</name>
    <dbReference type="NCBI Taxonomy" id="2099400"/>
    <lineage>
        <taxon>Bacteria</taxon>
        <taxon>Pseudomonadati</taxon>
        <taxon>Pseudomonadota</taxon>
        <taxon>Betaproteobacteria</taxon>
        <taxon>Burkholderiales</taxon>
        <taxon>Oxalobacteraceae</taxon>
        <taxon>Solimicrobium</taxon>
    </lineage>
</organism>
<reference evidence="1 2" key="1">
    <citation type="submission" date="2018-02" db="EMBL/GenBank/DDBJ databases">
        <title>Solimicrobium silvestre gen. nov., sp. nov., isolated from alpine forest soil.</title>
        <authorList>
            <person name="Margesin R."/>
            <person name="Albuquerque L."/>
            <person name="Zhang D.-C."/>
            <person name="Froufe H.J.C."/>
            <person name="Severino R."/>
            <person name="Roxo I."/>
            <person name="Egas C."/>
            <person name="Da Costa M.S."/>
        </authorList>
    </citation>
    <scope>NUCLEOTIDE SEQUENCE [LARGE SCALE GENOMIC DNA]</scope>
    <source>
        <strain evidence="1 2">S20-91</strain>
    </source>
</reference>
<dbReference type="EMBL" id="PUGF01000030">
    <property type="protein sequence ID" value="PRC91053.1"/>
    <property type="molecule type" value="Genomic_DNA"/>
</dbReference>
<comment type="caution">
    <text evidence="1">The sequence shown here is derived from an EMBL/GenBank/DDBJ whole genome shotgun (WGS) entry which is preliminary data.</text>
</comment>
<keyword evidence="1" id="KW-0689">Ribosomal protein</keyword>
<proteinExistence type="predicted"/>
<gene>
    <name evidence="1" type="ORF">S2091_4241</name>
</gene>
<dbReference type="RefSeq" id="WP_105533971.1">
    <property type="nucleotide sequence ID" value="NZ_PUGF01000030.1"/>
</dbReference>
<dbReference type="InterPro" id="IPR003489">
    <property type="entry name" value="RHF/RaiA"/>
</dbReference>